<dbReference type="InterPro" id="IPR054612">
    <property type="entry name" value="Phage_capsid-like_C"/>
</dbReference>
<feature type="non-terminal residue" evidence="3">
    <location>
        <position position="85"/>
    </location>
</feature>
<evidence type="ECO:0000313" key="3">
    <source>
        <dbReference type="EMBL" id="MBL3611467.1"/>
    </source>
</evidence>
<dbReference type="RefSeq" id="WP_202250895.1">
    <property type="nucleotide sequence ID" value="NZ_JAESJD010000264.1"/>
</dbReference>
<proteinExistence type="predicted"/>
<organism evidence="3 4">
    <name type="scientific">Rhodovulum sulfidophilum</name>
    <name type="common">Rhodobacter sulfidophilus</name>
    <dbReference type="NCBI Taxonomy" id="35806"/>
    <lineage>
        <taxon>Bacteria</taxon>
        <taxon>Pseudomonadati</taxon>
        <taxon>Pseudomonadota</taxon>
        <taxon>Alphaproteobacteria</taxon>
        <taxon>Rhodobacterales</taxon>
        <taxon>Paracoccaceae</taxon>
        <taxon>Rhodovulum</taxon>
    </lineage>
</organism>
<dbReference type="NCBIfam" id="TIGR01554">
    <property type="entry name" value="major_cap_HK97"/>
    <property type="match status" value="1"/>
</dbReference>
<evidence type="ECO:0000313" key="4">
    <source>
        <dbReference type="Proteomes" id="UP000604473"/>
    </source>
</evidence>
<keyword evidence="4" id="KW-1185">Reference proteome</keyword>
<protein>
    <submittedName>
        <fullName evidence="3">Phage major capsid protein</fullName>
    </submittedName>
</protein>
<comment type="subcellular location">
    <subcellularLocation>
        <location evidence="1">Virion</location>
    </subcellularLocation>
</comment>
<dbReference type="EMBL" id="JAESJJ010000163">
    <property type="protein sequence ID" value="MBL3611467.1"/>
    <property type="molecule type" value="Genomic_DNA"/>
</dbReference>
<accession>A0ABS1S0Z5</accession>
<reference evidence="3 4" key="1">
    <citation type="submission" date="2021-01" db="EMBL/GenBank/DDBJ databases">
        <title>Draft genomes of Rhodovulum sulfidophilum.</title>
        <authorList>
            <person name="Guzman M.S."/>
        </authorList>
    </citation>
    <scope>NUCLEOTIDE SEQUENCE [LARGE SCALE GENOMIC DNA]</scope>
    <source>
        <strain evidence="3 4">AB35</strain>
    </source>
</reference>
<name>A0ABS1S0Z5_RHOSU</name>
<dbReference type="InterPro" id="IPR024455">
    <property type="entry name" value="Phage_capsid"/>
</dbReference>
<evidence type="ECO:0000256" key="1">
    <source>
        <dbReference type="ARBA" id="ARBA00004328"/>
    </source>
</evidence>
<dbReference type="SUPFAM" id="SSF56563">
    <property type="entry name" value="Major capsid protein gp5"/>
    <property type="match status" value="1"/>
</dbReference>
<gene>
    <name evidence="3" type="ORF">JMM60_22475</name>
</gene>
<sequence length="85" mass="9392">ALANFAANGITLHPIDWAAIELLKDAQGRYIFGNPNEQATPRLWGLDVIPTLSHSAGEWMCGNFQMAATLYDRQEHEVLISSEHG</sequence>
<comment type="caution">
    <text evidence="3">The sequence shown here is derived from an EMBL/GenBank/DDBJ whole genome shotgun (WGS) entry which is preliminary data.</text>
</comment>
<evidence type="ECO:0000259" key="2">
    <source>
        <dbReference type="Pfam" id="PF05065"/>
    </source>
</evidence>
<dbReference type="Gene3D" id="3.30.2320.10">
    <property type="entry name" value="hypothetical protein PF0899 domain"/>
    <property type="match status" value="1"/>
</dbReference>
<dbReference type="Proteomes" id="UP000604473">
    <property type="component" value="Unassembled WGS sequence"/>
</dbReference>
<dbReference type="Pfam" id="PF05065">
    <property type="entry name" value="Phage_capsid"/>
    <property type="match status" value="1"/>
</dbReference>
<feature type="non-terminal residue" evidence="3">
    <location>
        <position position="1"/>
    </location>
</feature>
<feature type="domain" description="Phage capsid-like C-terminal" evidence="2">
    <location>
        <begin position="4"/>
        <end position="79"/>
    </location>
</feature>